<evidence type="ECO:0000313" key="2">
    <source>
        <dbReference type="EMBL" id="CCQ63915.1"/>
    </source>
</evidence>
<dbReference type="EMBL" id="CAQM01000783">
    <property type="protein sequence ID" value="CCQ63915.1"/>
    <property type="molecule type" value="Genomic_DNA"/>
</dbReference>
<reference evidence="2 3" key="1">
    <citation type="submission" date="2013-01" db="EMBL/GenBank/DDBJ databases">
        <authorList>
            <person name="Bench S."/>
        </authorList>
    </citation>
    <scope>NUCLEOTIDE SEQUENCE [LARGE SCALE GENOMIC DNA]</scope>
    <source>
        <strain evidence="2 3">WH 0401</strain>
    </source>
</reference>
<keyword evidence="1" id="KW-0472">Membrane</keyword>
<name>T2JF90_CROWT</name>
<reference evidence="2 3" key="2">
    <citation type="submission" date="2013-09" db="EMBL/GenBank/DDBJ databases">
        <title>Whole genome comparison of six Crocosphaera watsonii strains with differing phenotypes.</title>
        <authorList>
            <person name="Bench S.R."/>
            <person name="Heller P."/>
            <person name="Frank I."/>
            <person name="Arciniega M."/>
            <person name="Shilova I.N."/>
            <person name="Zehr J.P."/>
        </authorList>
    </citation>
    <scope>NUCLEOTIDE SEQUENCE [LARGE SCALE GENOMIC DNA]</scope>
    <source>
        <strain evidence="2 3">WH 0401</strain>
    </source>
</reference>
<proteinExistence type="predicted"/>
<organism evidence="2 3">
    <name type="scientific">Crocosphaera watsonii WH 0401</name>
    <dbReference type="NCBI Taxonomy" id="555881"/>
    <lineage>
        <taxon>Bacteria</taxon>
        <taxon>Bacillati</taxon>
        <taxon>Cyanobacteriota</taxon>
        <taxon>Cyanophyceae</taxon>
        <taxon>Oscillatoriophycideae</taxon>
        <taxon>Chroococcales</taxon>
        <taxon>Aphanothecaceae</taxon>
        <taxon>Crocosphaera</taxon>
    </lineage>
</organism>
<comment type="caution">
    <text evidence="2">The sequence shown here is derived from an EMBL/GenBank/DDBJ whole genome shotgun (WGS) entry which is preliminary data.</text>
</comment>
<sequence>MTVTFQSILIIESVLTVMVSSGLRVTNKAAKAGRQRTLNSTG</sequence>
<evidence type="ECO:0000313" key="3">
    <source>
        <dbReference type="Proteomes" id="UP000018198"/>
    </source>
</evidence>
<gene>
    <name evidence="2" type="ORF">CWATWH0401_2856</name>
</gene>
<protein>
    <submittedName>
        <fullName evidence="2">Uncharacterized protein</fullName>
    </submittedName>
</protein>
<accession>T2JF90</accession>
<dbReference type="Proteomes" id="UP000018198">
    <property type="component" value="Unassembled WGS sequence"/>
</dbReference>
<keyword evidence="1" id="KW-0812">Transmembrane</keyword>
<keyword evidence="1" id="KW-1133">Transmembrane helix</keyword>
<feature type="transmembrane region" description="Helical" evidence="1">
    <location>
        <begin position="6"/>
        <end position="26"/>
    </location>
</feature>
<dbReference type="AlphaFoldDB" id="T2JF90"/>
<evidence type="ECO:0000256" key="1">
    <source>
        <dbReference type="SAM" id="Phobius"/>
    </source>
</evidence>